<organism evidence="1 2">
    <name type="scientific">Candidatus Roizmanbacteria bacterium RIFCSPLOWO2_02_FULL_36_11</name>
    <dbReference type="NCBI Taxonomy" id="1802071"/>
    <lineage>
        <taxon>Bacteria</taxon>
        <taxon>Candidatus Roizmaniibacteriota</taxon>
    </lineage>
</organism>
<protein>
    <submittedName>
        <fullName evidence="1">Uncharacterized protein</fullName>
    </submittedName>
</protein>
<dbReference type="AlphaFoldDB" id="A0A1F7JID1"/>
<evidence type="ECO:0000313" key="1">
    <source>
        <dbReference type="EMBL" id="OGK55373.1"/>
    </source>
</evidence>
<gene>
    <name evidence="1" type="ORF">A3H78_03665</name>
</gene>
<dbReference type="Proteomes" id="UP000177418">
    <property type="component" value="Unassembled WGS sequence"/>
</dbReference>
<sequence>MNEAPLPTGAIFEATHFGPQGELLKDPVRETPQAEQPRNRGLFKFLNRQRTEVLPQEPEGPKHVLEAIEERGLIDRMDQASSRIHNIAEAEGGSNFVTPLTNIINLDEINRNRMSRTGADTPIAEVPSELSEIIRDLSIAATDQNPAMTYLRVEDRLISMYHSVRAGGIVIQLPHGAGIGPDNLLRVAFNPQVETPSPELQAKIQALRKKYSRKEPLLDLVDATVGYVERVVEALPAEVEAWNNGAETPTSNEGQKTLLSDLKQRHPENPLLRRDFGEVPEGYQSVYFVMPEARLEEIAEKGLLPTDEQYKSPDRSKTDRVVDEKAPEGFSRADAVFAYPDKGMPYDKSKRGRNWKPGAVVVEMKVDPAGTLVTDQGVYTEASRGLRDYGDDGGFAQDYWDRALTLDKYSRLKPSDKEGMFVYPEVVIPHGVEPEFIRVSGIIPEPPIDN</sequence>
<accession>A0A1F7JID1</accession>
<dbReference type="EMBL" id="MGAV01000006">
    <property type="protein sequence ID" value="OGK55373.1"/>
    <property type="molecule type" value="Genomic_DNA"/>
</dbReference>
<comment type="caution">
    <text evidence="1">The sequence shown here is derived from an EMBL/GenBank/DDBJ whole genome shotgun (WGS) entry which is preliminary data.</text>
</comment>
<name>A0A1F7JID1_9BACT</name>
<evidence type="ECO:0000313" key="2">
    <source>
        <dbReference type="Proteomes" id="UP000177418"/>
    </source>
</evidence>
<reference evidence="1 2" key="1">
    <citation type="journal article" date="2016" name="Nat. Commun.">
        <title>Thousands of microbial genomes shed light on interconnected biogeochemical processes in an aquifer system.</title>
        <authorList>
            <person name="Anantharaman K."/>
            <person name="Brown C.T."/>
            <person name="Hug L.A."/>
            <person name="Sharon I."/>
            <person name="Castelle C.J."/>
            <person name="Probst A.J."/>
            <person name="Thomas B.C."/>
            <person name="Singh A."/>
            <person name="Wilkins M.J."/>
            <person name="Karaoz U."/>
            <person name="Brodie E.L."/>
            <person name="Williams K.H."/>
            <person name="Hubbard S.S."/>
            <person name="Banfield J.F."/>
        </authorList>
    </citation>
    <scope>NUCLEOTIDE SEQUENCE [LARGE SCALE GENOMIC DNA]</scope>
</reference>
<proteinExistence type="predicted"/>